<accession>A0A2U1J7Y9</accession>
<dbReference type="Proteomes" id="UP000245591">
    <property type="component" value="Unassembled WGS sequence"/>
</dbReference>
<feature type="region of interest" description="Disordered" evidence="3">
    <location>
        <begin position="797"/>
        <end position="879"/>
    </location>
</feature>
<dbReference type="InterPro" id="IPR033116">
    <property type="entry name" value="TRYPSIN_SER"/>
</dbReference>
<dbReference type="InterPro" id="IPR009003">
    <property type="entry name" value="Peptidase_S1_PA"/>
</dbReference>
<dbReference type="GO" id="GO:0004252">
    <property type="term" value="F:serine-type endopeptidase activity"/>
    <property type="evidence" value="ECO:0007669"/>
    <property type="project" value="InterPro"/>
</dbReference>
<keyword evidence="2" id="KW-0378">Hydrolase</keyword>
<keyword evidence="7" id="KW-1185">Reference proteome</keyword>
<evidence type="ECO:0000313" key="6">
    <source>
        <dbReference type="EMBL" id="PWA01139.1"/>
    </source>
</evidence>
<name>A0A2U1J7Y9_SMIAN</name>
<protein>
    <recommendedName>
        <fullName evidence="5">Peptidase S1 domain-containing protein</fullName>
    </recommendedName>
</protein>
<feature type="compositionally biased region" description="Low complexity" evidence="3">
    <location>
        <begin position="401"/>
        <end position="411"/>
    </location>
</feature>
<evidence type="ECO:0000256" key="3">
    <source>
        <dbReference type="SAM" id="MobiDB-lite"/>
    </source>
</evidence>
<dbReference type="PROSITE" id="PS00135">
    <property type="entry name" value="TRYPSIN_SER"/>
    <property type="match status" value="1"/>
</dbReference>
<feature type="compositionally biased region" description="Low complexity" evidence="3">
    <location>
        <begin position="375"/>
        <end position="387"/>
    </location>
</feature>
<gene>
    <name evidence="6" type="ORF">BB558_002776</name>
</gene>
<dbReference type="EMBL" id="MBFU01000216">
    <property type="protein sequence ID" value="PWA01139.1"/>
    <property type="molecule type" value="Genomic_DNA"/>
</dbReference>
<dbReference type="Gene3D" id="2.40.10.10">
    <property type="entry name" value="Trypsin-like serine proteases"/>
    <property type="match status" value="1"/>
</dbReference>
<dbReference type="SMART" id="SM00020">
    <property type="entry name" value="Tryp_SPc"/>
    <property type="match status" value="1"/>
</dbReference>
<dbReference type="InterPro" id="IPR043504">
    <property type="entry name" value="Peptidase_S1_PA_chymotrypsin"/>
</dbReference>
<dbReference type="PROSITE" id="PS50240">
    <property type="entry name" value="TRYPSIN_DOM"/>
    <property type="match status" value="1"/>
</dbReference>
<dbReference type="InterPro" id="IPR001314">
    <property type="entry name" value="Peptidase_S1A"/>
</dbReference>
<feature type="compositionally biased region" description="Basic residues" evidence="3">
    <location>
        <begin position="853"/>
        <end position="879"/>
    </location>
</feature>
<dbReference type="Pfam" id="PF00089">
    <property type="entry name" value="Trypsin"/>
    <property type="match status" value="1"/>
</dbReference>
<dbReference type="GO" id="GO:0006508">
    <property type="term" value="P:proteolysis"/>
    <property type="evidence" value="ECO:0007669"/>
    <property type="project" value="UniProtKB-KW"/>
</dbReference>
<evidence type="ECO:0000259" key="5">
    <source>
        <dbReference type="PROSITE" id="PS50240"/>
    </source>
</evidence>
<proteinExistence type="predicted"/>
<keyword evidence="4" id="KW-0732">Signal</keyword>
<dbReference type="InterPro" id="IPR051333">
    <property type="entry name" value="CLIP_Serine_Protease"/>
</dbReference>
<dbReference type="InterPro" id="IPR018114">
    <property type="entry name" value="TRYPSIN_HIS"/>
</dbReference>
<reference evidence="6 7" key="1">
    <citation type="journal article" date="2018" name="MBio">
        <title>Comparative Genomics Reveals the Core Gene Toolbox for the Fungus-Insect Symbiosis.</title>
        <authorList>
            <person name="Wang Y."/>
            <person name="Stata M."/>
            <person name="Wang W."/>
            <person name="Stajich J.E."/>
            <person name="White M.M."/>
            <person name="Moncalvo J.M."/>
        </authorList>
    </citation>
    <scope>NUCLEOTIDE SEQUENCE [LARGE SCALE GENOMIC DNA]</scope>
    <source>
        <strain evidence="6 7">AUS-126-30</strain>
    </source>
</reference>
<feature type="region of interest" description="Disordered" evidence="3">
    <location>
        <begin position="281"/>
        <end position="411"/>
    </location>
</feature>
<feature type="non-terminal residue" evidence="6">
    <location>
        <position position="928"/>
    </location>
</feature>
<dbReference type="AlphaFoldDB" id="A0A2U1J7Y9"/>
<feature type="compositionally biased region" description="Basic residues" evidence="3">
    <location>
        <begin position="797"/>
        <end position="813"/>
    </location>
</feature>
<organism evidence="6 7">
    <name type="scientific">Smittium angustum</name>
    <dbReference type="NCBI Taxonomy" id="133377"/>
    <lineage>
        <taxon>Eukaryota</taxon>
        <taxon>Fungi</taxon>
        <taxon>Fungi incertae sedis</taxon>
        <taxon>Zoopagomycota</taxon>
        <taxon>Kickxellomycotina</taxon>
        <taxon>Harpellomycetes</taxon>
        <taxon>Harpellales</taxon>
        <taxon>Legeriomycetaceae</taxon>
        <taxon>Smittium</taxon>
    </lineage>
</organism>
<dbReference type="PRINTS" id="PR00722">
    <property type="entry name" value="CHYMOTRYPSIN"/>
</dbReference>
<evidence type="ECO:0000256" key="1">
    <source>
        <dbReference type="ARBA" id="ARBA00023157"/>
    </source>
</evidence>
<evidence type="ECO:0000256" key="4">
    <source>
        <dbReference type="SAM" id="SignalP"/>
    </source>
</evidence>
<evidence type="ECO:0000256" key="2">
    <source>
        <dbReference type="RuleBase" id="RU363034"/>
    </source>
</evidence>
<dbReference type="PANTHER" id="PTHR24260:SF136">
    <property type="entry name" value="GH08193P-RELATED"/>
    <property type="match status" value="1"/>
</dbReference>
<keyword evidence="1" id="KW-1015">Disulfide bond</keyword>
<feature type="compositionally biased region" description="Low complexity" evidence="3">
    <location>
        <begin position="350"/>
        <end position="362"/>
    </location>
</feature>
<dbReference type="PROSITE" id="PS00134">
    <property type="entry name" value="TRYPSIN_HIS"/>
    <property type="match status" value="1"/>
</dbReference>
<dbReference type="PANTHER" id="PTHR24260">
    <property type="match status" value="1"/>
</dbReference>
<sequence>MGALNISKLSLICGTLLAGTNASATKIAPNSALTQRDTVVPNIIGGTYSNFVNVESIAYYGVDGETDYRCTGTLIAPNVVITAAHCIYDTQSVDPLSWDKIRIGVGSVQPLPQNINSYKVDKIEINPEFSNVPPYRNDLALIFLKECVPLNIATPIDLAMPDFNDSQYIIAGFGQTAQDNKAPSNVKELVVTEDNIELCKQFFTDSEIGTKVICVGQTYGLGACYGDSGGPMYSIDYGKLLGVESSIVSVDGQECNSIDTIAAPTVNVLILQTLELPAQVHRDQAHHLQAHQDQAHHPQAHHPQAHHPQAHYLQAHQDQAHHLQAHQAQVHPTQAHHLQAHQDQAHHLQAHQAQVHPTQAHHLQAHQDQAHHLQAHQAQVHPTQAHHLQAHQDQAHHHIAQDQAHLTQAQAQAQAHHQLHVTTHLETYLVAIPCSGSNFQISFTADQTSDIYFMMTNTNTISGSTSVAGILGLDTGDWFLGDFYTDNKADVPSDQTNTVDLFIRFDTDGIYIGYDDEEIIYTLSDEFDMAGLMSTGTLSLFFGAENAQAQAHPTQAQAQAQVHPTQVQAQVHPTQVQAQAHLTQVQVQAQAQAHLTQVQAQAQAQVHLTQAQAQAHPTQAQAQAHPTQVQAQAQAHRAKVYPNQAHLHQAHFLHHVITHWKTYLVAIPCTGNDFQISFTADQTSDIYFMISNTNTISGSTNVIGILGVDTGSWFVGEYFTGELPTTPSVQAGTVDLFIRFSADGIYIGANGKEITYILSDEFDMADLMSTGTLSLFFGAENDKTIIIHRVKSLQFQAHHHQAQVHQAQAHHHQAQAQAHQAQAHQAQAHHHQAHHHQAQAHHHQAQAQAHQAQAHHHQAHHHQAHHHQAHHHQAQAQAHHHQAQAQVHHLNPLQRYHHQTLAQLLQHLALLLLAHLYQVLHQQVQAHL</sequence>
<dbReference type="SUPFAM" id="SSF50494">
    <property type="entry name" value="Trypsin-like serine proteases"/>
    <property type="match status" value="1"/>
</dbReference>
<keyword evidence="2" id="KW-0645">Protease</keyword>
<feature type="domain" description="Peptidase S1" evidence="5">
    <location>
        <begin position="43"/>
        <end position="255"/>
    </location>
</feature>
<feature type="compositionally biased region" description="Basic residues" evidence="3">
    <location>
        <begin position="827"/>
        <end position="844"/>
    </location>
</feature>
<comment type="caution">
    <text evidence="6">The sequence shown here is derived from an EMBL/GenBank/DDBJ whole genome shotgun (WGS) entry which is preliminary data.</text>
</comment>
<evidence type="ECO:0000313" key="7">
    <source>
        <dbReference type="Proteomes" id="UP000245591"/>
    </source>
</evidence>
<feature type="compositionally biased region" description="Basic residues" evidence="3">
    <location>
        <begin position="298"/>
        <end position="309"/>
    </location>
</feature>
<feature type="compositionally biased region" description="Low complexity" evidence="3">
    <location>
        <begin position="814"/>
        <end position="826"/>
    </location>
</feature>
<keyword evidence="2" id="KW-0720">Serine protease</keyword>
<dbReference type="InterPro" id="IPR001254">
    <property type="entry name" value="Trypsin_dom"/>
</dbReference>
<feature type="signal peptide" evidence="4">
    <location>
        <begin position="1"/>
        <end position="22"/>
    </location>
</feature>
<feature type="chain" id="PRO_5015712096" description="Peptidase S1 domain-containing protein" evidence="4">
    <location>
        <begin position="23"/>
        <end position="928"/>
    </location>
</feature>